<reference evidence="6" key="1">
    <citation type="submission" date="2021-01" db="UniProtKB">
        <authorList>
            <consortium name="EnsemblPlants"/>
        </authorList>
    </citation>
    <scope>IDENTIFICATION</scope>
</reference>
<dbReference type="PANTHER" id="PTHR11005">
    <property type="entry name" value="LYSOSOMAL ACID LIPASE-RELATED"/>
    <property type="match status" value="1"/>
</dbReference>
<dbReference type="Gene3D" id="3.40.50.1820">
    <property type="entry name" value="alpha/beta hydrolase"/>
    <property type="match status" value="1"/>
</dbReference>
<evidence type="ECO:0000256" key="4">
    <source>
        <dbReference type="SAM" id="SignalP"/>
    </source>
</evidence>
<dbReference type="GO" id="GO:0016788">
    <property type="term" value="F:hydrolase activity, acting on ester bonds"/>
    <property type="evidence" value="ECO:0007669"/>
    <property type="project" value="InterPro"/>
</dbReference>
<evidence type="ECO:0000313" key="7">
    <source>
        <dbReference type="Proteomes" id="UP000594263"/>
    </source>
</evidence>
<dbReference type="PIRSF" id="PIRSF000862">
    <property type="entry name" value="Steryl_ester_lip"/>
    <property type="match status" value="1"/>
</dbReference>
<dbReference type="Pfam" id="PF04083">
    <property type="entry name" value="Abhydro_lipase"/>
    <property type="match status" value="1"/>
</dbReference>
<feature type="active site" description="Charge relay system" evidence="3">
    <location>
        <position position="343"/>
    </location>
</feature>
<dbReference type="InterPro" id="IPR025483">
    <property type="entry name" value="Lipase_euk"/>
</dbReference>
<dbReference type="InterPro" id="IPR006693">
    <property type="entry name" value="AB_hydrolase_lipase"/>
</dbReference>
<feature type="domain" description="Partial AB-hydrolase lipase" evidence="5">
    <location>
        <begin position="40"/>
        <end position="97"/>
    </location>
</feature>
<evidence type="ECO:0000259" key="5">
    <source>
        <dbReference type="Pfam" id="PF04083"/>
    </source>
</evidence>
<evidence type="ECO:0000256" key="2">
    <source>
        <dbReference type="PIRNR" id="PIRNR000862"/>
    </source>
</evidence>
<keyword evidence="4" id="KW-0732">Signal</keyword>
<dbReference type="Proteomes" id="UP000594263">
    <property type="component" value="Unplaced"/>
</dbReference>
<dbReference type="Gramene" id="Kaladp0011s0931.1.v1.1">
    <property type="protein sequence ID" value="Kaladp0011s0931.1.v1.1"/>
    <property type="gene ID" value="Kaladp0011s0931.v1.1"/>
</dbReference>
<feature type="signal peptide" evidence="4">
    <location>
        <begin position="1"/>
        <end position="21"/>
    </location>
</feature>
<sequence>MGITNLISCLLLLIMFSGSSAAPDGSVHNNDEDGGGVCKSMVDNQNYPCEEHNVTTYDGYVLSLQRISSDHAGRSPSHRQPVLLQHGLMMDAASWLLAPPTQSLPYLLADNGFDVWISSSRGTEQSRRHKILLADSPDYWDWSWDELAACDLTAMVHHVQRTTSQKLHYVGHSLGTTLVMAELSEGRLTQSLRSAALLSPIAYLGRVTSVLVRLIADRYLPEILHTLGVYELNLNSEIVSRILTLICDEPNIDCTNLLTAFTGPNCCVKPSVMDKFLAHEPQPTSTKNLIHLAQMIRSGKIAKYDYKSYADNSRRYGQPTPPLYNLKNIPRDFPLFLAYGGADQLSEVNGVRLLIKDLKRHIRDKLIITYIPNYGHADLVIAENANKLVFDPLMSFFKRH</sequence>
<evidence type="ECO:0000256" key="3">
    <source>
        <dbReference type="PIRSR" id="PIRSR000862-1"/>
    </source>
</evidence>
<dbReference type="SUPFAM" id="SSF53474">
    <property type="entry name" value="alpha/beta-Hydrolases"/>
    <property type="match status" value="1"/>
</dbReference>
<evidence type="ECO:0000256" key="1">
    <source>
        <dbReference type="ARBA" id="ARBA00010701"/>
    </source>
</evidence>
<dbReference type="InterPro" id="IPR029058">
    <property type="entry name" value="AB_hydrolase_fold"/>
</dbReference>
<feature type="chain" id="PRO_5029902977" description="Lipase" evidence="4">
    <location>
        <begin position="22"/>
        <end position="400"/>
    </location>
</feature>
<organism evidence="6 7">
    <name type="scientific">Kalanchoe fedtschenkoi</name>
    <name type="common">Lavender scallops</name>
    <name type="synonym">South American air plant</name>
    <dbReference type="NCBI Taxonomy" id="63787"/>
    <lineage>
        <taxon>Eukaryota</taxon>
        <taxon>Viridiplantae</taxon>
        <taxon>Streptophyta</taxon>
        <taxon>Embryophyta</taxon>
        <taxon>Tracheophyta</taxon>
        <taxon>Spermatophyta</taxon>
        <taxon>Magnoliopsida</taxon>
        <taxon>eudicotyledons</taxon>
        <taxon>Gunneridae</taxon>
        <taxon>Pentapetalae</taxon>
        <taxon>Saxifragales</taxon>
        <taxon>Crassulaceae</taxon>
        <taxon>Kalanchoe</taxon>
    </lineage>
</organism>
<dbReference type="FunFam" id="3.40.50.1820:FF:000126">
    <property type="entry name" value="Lipase"/>
    <property type="match status" value="1"/>
</dbReference>
<dbReference type="GO" id="GO:0016042">
    <property type="term" value="P:lipid catabolic process"/>
    <property type="evidence" value="ECO:0007669"/>
    <property type="project" value="UniProtKB-KW"/>
</dbReference>
<proteinExistence type="inferred from homology"/>
<keyword evidence="2" id="KW-0378">Hydrolase</keyword>
<dbReference type="OMA" id="CDENIKH"/>
<comment type="similarity">
    <text evidence="1 2">Belongs to the AB hydrolase superfamily. Lipase family.</text>
</comment>
<feature type="active site" description="Nucleophile" evidence="3">
    <location>
        <position position="173"/>
    </location>
</feature>
<dbReference type="AlphaFoldDB" id="A0A7N0RIS0"/>
<keyword evidence="2" id="KW-0443">Lipid metabolism</keyword>
<dbReference type="EnsemblPlants" id="Kaladp0011s0931.1.v1.1">
    <property type="protein sequence ID" value="Kaladp0011s0931.1.v1.1"/>
    <property type="gene ID" value="Kaladp0011s0931.v1.1"/>
</dbReference>
<feature type="active site" description="Charge relay system" evidence="3">
    <location>
        <position position="376"/>
    </location>
</feature>
<accession>A0A7N0RIS0</accession>
<protein>
    <recommendedName>
        <fullName evidence="2">Lipase</fullName>
    </recommendedName>
</protein>
<evidence type="ECO:0000313" key="6">
    <source>
        <dbReference type="EnsemblPlants" id="Kaladp0011s0931.1.v1.1"/>
    </source>
</evidence>
<name>A0A7N0RIS0_KALFE</name>
<keyword evidence="2" id="KW-0442">Lipid degradation</keyword>
<keyword evidence="7" id="KW-1185">Reference proteome</keyword>